<dbReference type="PROSITE" id="PS00646">
    <property type="entry name" value="RIBOSOMAL_S13_1"/>
    <property type="match status" value="1"/>
</dbReference>
<organism evidence="7">
    <name type="scientific">uncultured bacterium</name>
    <name type="common">gcode 4</name>
    <dbReference type="NCBI Taxonomy" id="1234023"/>
    <lineage>
        <taxon>Bacteria</taxon>
        <taxon>environmental samples</taxon>
    </lineage>
</organism>
<dbReference type="GO" id="GO:0003735">
    <property type="term" value="F:structural constituent of ribosome"/>
    <property type="evidence" value="ECO:0007669"/>
    <property type="project" value="InterPro"/>
</dbReference>
<evidence type="ECO:0000256" key="3">
    <source>
        <dbReference type="ARBA" id="ARBA00023274"/>
    </source>
</evidence>
<dbReference type="Gene3D" id="1.10.8.50">
    <property type="match status" value="1"/>
</dbReference>
<evidence type="ECO:0000313" key="7">
    <source>
        <dbReference type="EMBL" id="EKD24691.1"/>
    </source>
</evidence>
<dbReference type="FunFam" id="1.10.8.50:FF:000001">
    <property type="entry name" value="30S ribosomal protein S13"/>
    <property type="match status" value="1"/>
</dbReference>
<comment type="similarity">
    <text evidence="1 5 6">Belongs to the universal ribosomal protein uS13 family.</text>
</comment>
<dbReference type="HAMAP" id="MF_01315">
    <property type="entry name" value="Ribosomal_uS13"/>
    <property type="match status" value="1"/>
</dbReference>
<dbReference type="InterPro" id="IPR010979">
    <property type="entry name" value="Ribosomal_uS13-like_H2TH"/>
</dbReference>
<proteinExistence type="inferred from homology"/>
<dbReference type="InterPro" id="IPR018269">
    <property type="entry name" value="Ribosomal_uS13_CS"/>
</dbReference>
<dbReference type="PANTHER" id="PTHR10871:SF1">
    <property type="entry name" value="SMALL RIBOSOMAL SUBUNIT PROTEIN US13M"/>
    <property type="match status" value="1"/>
</dbReference>
<dbReference type="GO" id="GO:0005829">
    <property type="term" value="C:cytosol"/>
    <property type="evidence" value="ECO:0007669"/>
    <property type="project" value="TreeGrafter"/>
</dbReference>
<evidence type="ECO:0000256" key="5">
    <source>
        <dbReference type="HAMAP-Rule" id="MF_01315"/>
    </source>
</evidence>
<dbReference type="GO" id="GO:0000049">
    <property type="term" value="F:tRNA binding"/>
    <property type="evidence" value="ECO:0007669"/>
    <property type="project" value="UniProtKB-UniRule"/>
</dbReference>
<evidence type="ECO:0000256" key="4">
    <source>
        <dbReference type="ARBA" id="ARBA00035166"/>
    </source>
</evidence>
<accession>K1XHI1</accession>
<dbReference type="GO" id="GO:0006412">
    <property type="term" value="P:translation"/>
    <property type="evidence" value="ECO:0007669"/>
    <property type="project" value="UniProtKB-UniRule"/>
</dbReference>
<comment type="caution">
    <text evidence="7">The sequence shown here is derived from an EMBL/GenBank/DDBJ whole genome shotgun (WGS) entry which is preliminary data.</text>
</comment>
<keyword evidence="5" id="KW-0820">tRNA-binding</keyword>
<keyword evidence="5" id="KW-0694">RNA-binding</keyword>
<sequence>MFRLSGHVLPENKSIWIWLTAVYGIGLKRSKTILDNAKIDYLKKVKDISEDEQKKILEQILKYVLESDLRREIAFAIKRLKEIKCYRGMRHNLGLPVRGQVTRKNAKTAKKLMGRNKVRPVLKK</sequence>
<dbReference type="InterPro" id="IPR027437">
    <property type="entry name" value="Rbsml_uS13_C"/>
</dbReference>
<dbReference type="PIRSF" id="PIRSF002134">
    <property type="entry name" value="Ribosomal_S13"/>
    <property type="match status" value="1"/>
</dbReference>
<keyword evidence="3 5" id="KW-0687">Ribonucleoprotein</keyword>
<gene>
    <name evidence="5 7" type="primary">rpsM</name>
    <name evidence="7" type="ORF">ACD_80C00168G0002</name>
</gene>
<dbReference type="SUPFAM" id="SSF46946">
    <property type="entry name" value="S13-like H2TH domain"/>
    <property type="match status" value="1"/>
</dbReference>
<evidence type="ECO:0000256" key="6">
    <source>
        <dbReference type="RuleBase" id="RU003830"/>
    </source>
</evidence>
<keyword evidence="5" id="KW-0699">rRNA-binding</keyword>
<comment type="function">
    <text evidence="5">Located at the top of the head of the 30S subunit, it contacts several helices of the 16S rRNA. In the 70S ribosome it contacts the 23S rRNA (bridge B1a) and protein L5 of the 50S subunit (bridge B1b), connecting the 2 subunits; these bridges are implicated in subunit movement. Contacts the tRNAs in the A and P-sites.</text>
</comment>
<dbReference type="InterPro" id="IPR001892">
    <property type="entry name" value="Ribosomal_uS13"/>
</dbReference>
<dbReference type="EMBL" id="AMFJ01036175">
    <property type="protein sequence ID" value="EKD24691.1"/>
    <property type="molecule type" value="Genomic_DNA"/>
</dbReference>
<reference evidence="7" key="1">
    <citation type="journal article" date="2012" name="Science">
        <title>Fermentation, hydrogen, and sulfur metabolism in multiple uncultivated bacterial phyla.</title>
        <authorList>
            <person name="Wrighton K.C."/>
            <person name="Thomas B.C."/>
            <person name="Sharon I."/>
            <person name="Miller C.S."/>
            <person name="Castelle C.J."/>
            <person name="VerBerkmoes N.C."/>
            <person name="Wilkins M.J."/>
            <person name="Hettich R.L."/>
            <person name="Lipton M.S."/>
            <person name="Williams K.H."/>
            <person name="Long P.E."/>
            <person name="Banfield J.F."/>
        </authorList>
    </citation>
    <scope>NUCLEOTIDE SEQUENCE [LARGE SCALE GENOMIC DNA]</scope>
</reference>
<protein>
    <recommendedName>
        <fullName evidence="4 5">Small ribosomal subunit protein uS13</fullName>
    </recommendedName>
</protein>
<dbReference type="Pfam" id="PF00416">
    <property type="entry name" value="Ribosomal_S13"/>
    <property type="match status" value="1"/>
</dbReference>
<name>K1XHI1_9BACT</name>
<dbReference type="GO" id="GO:0019843">
    <property type="term" value="F:rRNA binding"/>
    <property type="evidence" value="ECO:0007669"/>
    <property type="project" value="UniProtKB-UniRule"/>
</dbReference>
<dbReference type="Gene3D" id="4.10.910.10">
    <property type="entry name" value="30s ribosomal protein s13, domain 2"/>
    <property type="match status" value="1"/>
</dbReference>
<comment type="subunit">
    <text evidence="5">Part of the 30S ribosomal subunit. Forms a loose heterodimer with protein S19. Forms two bridges to the 50S subunit in the 70S ribosome.</text>
</comment>
<evidence type="ECO:0000256" key="1">
    <source>
        <dbReference type="ARBA" id="ARBA00008080"/>
    </source>
</evidence>
<dbReference type="PANTHER" id="PTHR10871">
    <property type="entry name" value="30S RIBOSOMAL PROTEIN S13/40S RIBOSOMAL PROTEIN S18"/>
    <property type="match status" value="1"/>
</dbReference>
<evidence type="ECO:0000256" key="2">
    <source>
        <dbReference type="ARBA" id="ARBA00022980"/>
    </source>
</evidence>
<keyword evidence="2 5" id="KW-0689">Ribosomal protein</keyword>
<dbReference type="PROSITE" id="PS50159">
    <property type="entry name" value="RIBOSOMAL_S13_2"/>
    <property type="match status" value="1"/>
</dbReference>
<dbReference type="AlphaFoldDB" id="K1XHI1"/>
<dbReference type="GO" id="GO:0015935">
    <property type="term" value="C:small ribosomal subunit"/>
    <property type="evidence" value="ECO:0007669"/>
    <property type="project" value="TreeGrafter"/>
</dbReference>